<name>A0A914CXF2_9BILA</name>
<protein>
    <submittedName>
        <fullName evidence="2">Uncharacterized protein</fullName>
    </submittedName>
</protein>
<proteinExistence type="predicted"/>
<sequence>MAIVEDGHLRMRHLKMAIRGLEDRHLRTEHLRIETYISDLPPPVEYEKENPGFTGIQIMRTFLFCKEH</sequence>
<dbReference type="AlphaFoldDB" id="A0A914CXF2"/>
<accession>A0A914CXF2</accession>
<evidence type="ECO:0000313" key="1">
    <source>
        <dbReference type="Proteomes" id="UP000887540"/>
    </source>
</evidence>
<organism evidence="1 2">
    <name type="scientific">Acrobeloides nanus</name>
    <dbReference type="NCBI Taxonomy" id="290746"/>
    <lineage>
        <taxon>Eukaryota</taxon>
        <taxon>Metazoa</taxon>
        <taxon>Ecdysozoa</taxon>
        <taxon>Nematoda</taxon>
        <taxon>Chromadorea</taxon>
        <taxon>Rhabditida</taxon>
        <taxon>Tylenchina</taxon>
        <taxon>Cephalobomorpha</taxon>
        <taxon>Cephaloboidea</taxon>
        <taxon>Cephalobidae</taxon>
        <taxon>Acrobeloides</taxon>
    </lineage>
</organism>
<evidence type="ECO:0000313" key="2">
    <source>
        <dbReference type="WBParaSite" id="ACRNAN_scaffold14904.g17194.t1"/>
    </source>
</evidence>
<dbReference type="Proteomes" id="UP000887540">
    <property type="component" value="Unplaced"/>
</dbReference>
<reference evidence="2" key="1">
    <citation type="submission" date="2022-11" db="UniProtKB">
        <authorList>
            <consortium name="WormBaseParasite"/>
        </authorList>
    </citation>
    <scope>IDENTIFICATION</scope>
</reference>
<keyword evidence="1" id="KW-1185">Reference proteome</keyword>
<dbReference type="WBParaSite" id="ACRNAN_scaffold14904.g17194.t1">
    <property type="protein sequence ID" value="ACRNAN_scaffold14904.g17194.t1"/>
    <property type="gene ID" value="ACRNAN_scaffold14904.g17194"/>
</dbReference>